<evidence type="ECO:0008006" key="2">
    <source>
        <dbReference type="Google" id="ProtNLM"/>
    </source>
</evidence>
<dbReference type="RefSeq" id="WP_406832482.1">
    <property type="nucleotide sequence ID" value="NZ_CP157483.1"/>
</dbReference>
<gene>
    <name evidence="1" type="ORF">ABEG17_06560</name>
</gene>
<protein>
    <recommendedName>
        <fullName evidence="2">Secreted protein</fullName>
    </recommendedName>
</protein>
<accession>A0AAU7JXQ8</accession>
<organism evidence="1">
    <name type="scientific">Pedococcus sp. KACC 23699</name>
    <dbReference type="NCBI Taxonomy" id="3149228"/>
    <lineage>
        <taxon>Bacteria</taxon>
        <taxon>Bacillati</taxon>
        <taxon>Actinomycetota</taxon>
        <taxon>Actinomycetes</taxon>
        <taxon>Micrococcales</taxon>
        <taxon>Intrasporangiaceae</taxon>
        <taxon>Pedococcus</taxon>
    </lineage>
</organism>
<evidence type="ECO:0000313" key="1">
    <source>
        <dbReference type="EMBL" id="XBO44996.1"/>
    </source>
</evidence>
<name>A0AAU7JXQ8_9MICO</name>
<dbReference type="EMBL" id="CP157483">
    <property type="protein sequence ID" value="XBO44996.1"/>
    <property type="molecule type" value="Genomic_DNA"/>
</dbReference>
<reference evidence="1" key="1">
    <citation type="submission" date="2024-05" db="EMBL/GenBank/DDBJ databases">
        <authorList>
            <person name="Kim S."/>
            <person name="Heo J."/>
            <person name="Choi H."/>
            <person name="Choi Y."/>
            <person name="Kwon S.-W."/>
            <person name="Kim Y."/>
        </authorList>
    </citation>
    <scope>NUCLEOTIDE SEQUENCE</scope>
    <source>
        <strain evidence="1">KACC 23699</strain>
    </source>
</reference>
<dbReference type="AlphaFoldDB" id="A0AAU7JXQ8"/>
<sequence>MLVPFVDRLVPVMIRGDVDEARVLLDSLDGESLREAKDWFAQSKRWVAGMESLPYVGKDDPDYRVTYETFYQAQWLIDMCAVALCGPVTAARRVLWSEHWDHQEHSGQAALVQQLWDADREWVRDFVDEAAKVSLGGNARNTNWTLSRVLRAVVLHHKLPAPRGATFLAAWSSGAGKHDSLTSWLSQDPLMPDLLFHYLASGHCGQTLDLPHAVKELTSQGLVNRDALLEHVLTLLTSPQRPASQKVLAGVLAALEVTAEEIPGGLTYMLGVLATSHGSVGSALLPNAIELATTAEELTDLTMVISGRPEKAQKATLLRAMRSKDVRSRIAVEDILEAMPLLANGADSAFAQRVSRAMSDLAPTGTAGTRTGEASQPTALGLWDLRPTPAGTDTQPRYWTWWEQRATWAEFLHPKHHQDGQREFLVEQALTAMADGSFGSGGSIGAPAAALIEAGKLSVSAFIKALDDLFAAGGFRQAWPMALTVVNAACGAARKPAGLANLLATLATYAVEVPEGGVLPPQVAALAAGTGHSNAQVEARRFGAILTGTDPDTFLVKLRAEMTDTKSVTAPRQAPVRVRGLWEAASPDFTRDPHPSDVAMDDLAFADLQELRQLLCADFNYYALSYRPFCCIPPGYGSETHPGTALTYPDRVLAATVRAIGLHGPEAVRSALAGIERTSQPLHVVGAIDLWAGRGVDTSTFWRLARTSVTHEETVRPWYEDEFVPRRAASERAQALPSLPDALSSPENPVQLPSSLDSGAARLAFLRALESLLLAEQNSVVLSTPAYADGTLDLEDLVSRLRASEGLEVGPLDLVQALWRLRRVDQYDADSLGPLASLRTAPRLTDPGGAQGWDVCAVVGDWVAAGGLPSLDLVAVDGRWTTTAVAPVPWSRCVAAPGELRQDLWWIGWTPDLIRVMPRWADRAFVTAHAEFGFGYEPRDFPGRAAGPLGLALHDFLLGHLGQDRRYFRDHQLNPDLDVVIRGRLVPETAVAAALGRHEAGTLALGRVTQGVRTLFEAGGLRGLWPTALLIAAALCHVDRRPAALPELLRLLSAYAHEVPDRTVPQPLRDFAGSKGTTKGHLDARALVAALDTTSELLVRPASETVSG</sequence>
<proteinExistence type="predicted"/>